<dbReference type="AlphaFoldDB" id="A0A5B8XSY0"/>
<proteinExistence type="predicted"/>
<keyword evidence="2" id="KW-1185">Reference proteome</keyword>
<evidence type="ECO:0008006" key="3">
    <source>
        <dbReference type="Google" id="ProtNLM"/>
    </source>
</evidence>
<organism evidence="1 2">
    <name type="scientific">Microvenator marinus</name>
    <dbReference type="NCBI Taxonomy" id="2600177"/>
    <lineage>
        <taxon>Bacteria</taxon>
        <taxon>Deltaproteobacteria</taxon>
        <taxon>Bradymonadales</taxon>
        <taxon>Microvenatoraceae</taxon>
        <taxon>Microvenator</taxon>
    </lineage>
</organism>
<name>A0A5B8XSY0_9DELT</name>
<gene>
    <name evidence="1" type="ORF">FRD01_13660</name>
</gene>
<dbReference type="EMBL" id="CP042467">
    <property type="protein sequence ID" value="QED28257.1"/>
    <property type="molecule type" value="Genomic_DNA"/>
</dbReference>
<dbReference type="KEGG" id="bbae:FRD01_13660"/>
<sequence>MGAQRTKKKHAFLTHYKDHGSVPRAAEFAGYAQPGPCYRYLRTGDDGEYLDPVVRDMLGTPEPNDEEPPAIPANVLKFVPKPEEALDLEGVQKLLWTIARDPLVAAGPRVQAASILLKDLREHATNDEELSPEEVVESIRRALGVAD</sequence>
<dbReference type="Proteomes" id="UP000321595">
    <property type="component" value="Chromosome"/>
</dbReference>
<evidence type="ECO:0000313" key="2">
    <source>
        <dbReference type="Proteomes" id="UP000321595"/>
    </source>
</evidence>
<dbReference type="RefSeq" id="WP_146960524.1">
    <property type="nucleotide sequence ID" value="NZ_CP042467.1"/>
</dbReference>
<accession>A0A5B8XSY0</accession>
<protein>
    <recommendedName>
        <fullName evidence="3">Terminase small subunit</fullName>
    </recommendedName>
</protein>
<evidence type="ECO:0000313" key="1">
    <source>
        <dbReference type="EMBL" id="QED28257.1"/>
    </source>
</evidence>
<reference evidence="1 2" key="1">
    <citation type="submission" date="2019-08" db="EMBL/GenBank/DDBJ databases">
        <authorList>
            <person name="Liang Q."/>
        </authorList>
    </citation>
    <scope>NUCLEOTIDE SEQUENCE [LARGE SCALE GENOMIC DNA]</scope>
    <source>
        <strain evidence="1 2">V1718</strain>
    </source>
</reference>